<keyword evidence="7" id="KW-0479">Metal-binding</keyword>
<evidence type="ECO:0000313" key="9">
    <source>
        <dbReference type="EMBL" id="URW78875.1"/>
    </source>
</evidence>
<name>A0A9J6ZMK4_9BACT</name>
<dbReference type="GO" id="GO:0046872">
    <property type="term" value="F:metal ion binding"/>
    <property type="evidence" value="ECO:0007669"/>
    <property type="project" value="UniProtKB-KW"/>
</dbReference>
<dbReference type="EC" id="4.98.1.1" evidence="7"/>
<comment type="catalytic activity">
    <reaction evidence="6">
        <text>Fe-coproporphyrin III + 2 H(+) = coproporphyrin III + Fe(2+)</text>
        <dbReference type="Rhea" id="RHEA:49572"/>
        <dbReference type="ChEBI" id="CHEBI:15378"/>
        <dbReference type="ChEBI" id="CHEBI:29033"/>
        <dbReference type="ChEBI" id="CHEBI:68438"/>
        <dbReference type="ChEBI" id="CHEBI:131725"/>
        <dbReference type="EC" id="4.99.1.9"/>
    </reaction>
    <physiologicalReaction direction="right-to-left" evidence="6">
        <dbReference type="Rhea" id="RHEA:49574"/>
    </physiologicalReaction>
</comment>
<protein>
    <recommendedName>
        <fullName evidence="7">Ferrochelatase</fullName>
        <ecNumber evidence="7">4.98.1.1</ecNumber>
    </recommendedName>
    <alternativeName>
        <fullName evidence="7">Heme synthase</fullName>
    </alternativeName>
    <alternativeName>
        <fullName evidence="7">Protoheme ferro-lyase</fullName>
    </alternativeName>
</protein>
<feature type="binding site" evidence="7">
    <location>
        <position position="192"/>
    </location>
    <ligand>
        <name>Fe(2+)</name>
        <dbReference type="ChEBI" id="CHEBI:29033"/>
    </ligand>
</feature>
<dbReference type="GO" id="GO:0006783">
    <property type="term" value="P:heme biosynthetic process"/>
    <property type="evidence" value="ECO:0007669"/>
    <property type="project" value="UniProtKB-UniRule"/>
</dbReference>
<dbReference type="GO" id="GO:0005737">
    <property type="term" value="C:cytoplasm"/>
    <property type="evidence" value="ECO:0007669"/>
    <property type="project" value="UniProtKB-SubCell"/>
</dbReference>
<proteinExistence type="inferred from homology"/>
<evidence type="ECO:0000256" key="8">
    <source>
        <dbReference type="RuleBase" id="RU004185"/>
    </source>
</evidence>
<dbReference type="Gene3D" id="3.40.50.1400">
    <property type="match status" value="2"/>
</dbReference>
<dbReference type="NCBIfam" id="TIGR00109">
    <property type="entry name" value="hemH"/>
    <property type="match status" value="1"/>
</dbReference>
<dbReference type="Pfam" id="PF00762">
    <property type="entry name" value="Ferrochelatase"/>
    <property type="match status" value="1"/>
</dbReference>
<keyword evidence="5 7" id="KW-0627">Porphyrin biosynthesis</keyword>
<evidence type="ECO:0000256" key="3">
    <source>
        <dbReference type="ARBA" id="ARBA00023133"/>
    </source>
</evidence>
<evidence type="ECO:0000256" key="5">
    <source>
        <dbReference type="ARBA" id="ARBA00023244"/>
    </source>
</evidence>
<dbReference type="EMBL" id="CP098400">
    <property type="protein sequence ID" value="URW78875.1"/>
    <property type="molecule type" value="Genomic_DNA"/>
</dbReference>
<reference evidence="9" key="2">
    <citation type="submission" date="2022-06" db="EMBL/GenBank/DDBJ databases">
        <title>Xiashengella guii gen. nov. sp. nov., a bacterium isolated form anaerobic digestion tank.</title>
        <authorList>
            <person name="Huang H."/>
        </authorList>
    </citation>
    <scope>NUCLEOTIDE SEQUENCE</scope>
    <source>
        <strain evidence="9">Ai-910</strain>
    </source>
</reference>
<comment type="pathway">
    <text evidence="7">Porphyrin-containing compound metabolism; protoheme biosynthesis; protoheme from protoporphyrin-IX: step 1/1.</text>
</comment>
<evidence type="ECO:0000256" key="1">
    <source>
        <dbReference type="ARBA" id="ARBA00007718"/>
    </source>
</evidence>
<dbReference type="RefSeq" id="WP_250722319.1">
    <property type="nucleotide sequence ID" value="NZ_CP098400.1"/>
</dbReference>
<keyword evidence="10" id="KW-1185">Reference proteome</keyword>
<dbReference type="CDD" id="cd00419">
    <property type="entry name" value="Ferrochelatase_C"/>
    <property type="match status" value="1"/>
</dbReference>
<evidence type="ECO:0000256" key="6">
    <source>
        <dbReference type="ARBA" id="ARBA00024536"/>
    </source>
</evidence>
<dbReference type="Proteomes" id="UP001056426">
    <property type="component" value="Chromosome"/>
</dbReference>
<dbReference type="InterPro" id="IPR033644">
    <property type="entry name" value="Ferrochelatase_C"/>
</dbReference>
<dbReference type="GO" id="GO:0004325">
    <property type="term" value="F:ferrochelatase activity"/>
    <property type="evidence" value="ECO:0007669"/>
    <property type="project" value="UniProtKB-UniRule"/>
</dbReference>
<evidence type="ECO:0000256" key="7">
    <source>
        <dbReference type="HAMAP-Rule" id="MF_00323"/>
    </source>
</evidence>
<dbReference type="HAMAP" id="MF_00323">
    <property type="entry name" value="Ferrochelatase"/>
    <property type="match status" value="1"/>
</dbReference>
<keyword evidence="7" id="KW-0963">Cytoplasm</keyword>
<evidence type="ECO:0000256" key="2">
    <source>
        <dbReference type="ARBA" id="ARBA00023004"/>
    </source>
</evidence>
<sequence length="354" mass="40639">MPEKIILLTNLGSPDSTLKRDVYRYLNEFLMDERVIDLPYLGRLLLVRGIITPFRTPRSSRKYKKIWTEKGSPLIEHTRQLADKLQDETGLPVYYCMRYGNPAPKAVFDKITQENPEVKEVILFPLYPHYSMSSFETAVEHVRRIWLDGVYKFSLSVVPPFYNKDCYITALAASIERYLKSAEYDHVLFSYHGVPVRHITKRDASGRHCMQKEDCCGGTSPVHAYCYRHQVRETTKLVTERLGLNKEQYSLSFQSRLGTDSWLKPSTDATVRSLPALGRKRLLVVCPSFVSDCLETLEEIDMGARESFMEAGGEHFTCVPCLNTDEAWVKAIAELSLQGETKPAEIYPDFMPRN</sequence>
<dbReference type="InterPro" id="IPR033659">
    <property type="entry name" value="Ferrochelatase_N"/>
</dbReference>
<dbReference type="KEGG" id="alkq:M9189_08395"/>
<dbReference type="CDD" id="cd03411">
    <property type="entry name" value="Ferrochelatase_N"/>
    <property type="match status" value="1"/>
</dbReference>
<evidence type="ECO:0000313" key="10">
    <source>
        <dbReference type="Proteomes" id="UP001056426"/>
    </source>
</evidence>
<keyword evidence="4 7" id="KW-0456">Lyase</keyword>
<reference evidence="9" key="1">
    <citation type="submission" date="2022-05" db="EMBL/GenBank/DDBJ databases">
        <authorList>
            <person name="Sun X."/>
        </authorList>
    </citation>
    <scope>NUCLEOTIDE SEQUENCE</scope>
    <source>
        <strain evidence="9">Ai-910</strain>
    </source>
</reference>
<dbReference type="PANTHER" id="PTHR11108:SF1">
    <property type="entry name" value="FERROCHELATASE, MITOCHONDRIAL"/>
    <property type="match status" value="1"/>
</dbReference>
<keyword evidence="2 7" id="KW-0408">Iron</keyword>
<keyword evidence="3 7" id="KW-0350">Heme biosynthesis</keyword>
<comment type="catalytic activity">
    <reaction evidence="7">
        <text>heme b + 2 H(+) = protoporphyrin IX + Fe(2+)</text>
        <dbReference type="Rhea" id="RHEA:22584"/>
        <dbReference type="ChEBI" id="CHEBI:15378"/>
        <dbReference type="ChEBI" id="CHEBI:29033"/>
        <dbReference type="ChEBI" id="CHEBI:57306"/>
        <dbReference type="ChEBI" id="CHEBI:60344"/>
        <dbReference type="EC" id="4.98.1.1"/>
    </reaction>
</comment>
<comment type="similarity">
    <text evidence="1 7 8">Belongs to the ferrochelatase family.</text>
</comment>
<comment type="subcellular location">
    <subcellularLocation>
        <location evidence="7">Cytoplasm</location>
    </subcellularLocation>
</comment>
<gene>
    <name evidence="7 9" type="primary">hemH</name>
    <name evidence="9" type="ORF">M9189_08395</name>
</gene>
<evidence type="ECO:0000256" key="4">
    <source>
        <dbReference type="ARBA" id="ARBA00023239"/>
    </source>
</evidence>
<dbReference type="PANTHER" id="PTHR11108">
    <property type="entry name" value="FERROCHELATASE"/>
    <property type="match status" value="1"/>
</dbReference>
<organism evidence="9 10">
    <name type="scientific">Xiashengella succiniciproducens</name>
    <dbReference type="NCBI Taxonomy" id="2949635"/>
    <lineage>
        <taxon>Bacteria</taxon>
        <taxon>Pseudomonadati</taxon>
        <taxon>Bacteroidota</taxon>
        <taxon>Bacteroidia</taxon>
        <taxon>Marinilabiliales</taxon>
        <taxon>Marinilabiliaceae</taxon>
        <taxon>Xiashengella</taxon>
    </lineage>
</organism>
<accession>A0A9J6ZMK4</accession>
<feature type="binding site" evidence="7">
    <location>
        <position position="295"/>
    </location>
    <ligand>
        <name>Fe(2+)</name>
        <dbReference type="ChEBI" id="CHEBI:29033"/>
    </ligand>
</feature>
<dbReference type="InterPro" id="IPR001015">
    <property type="entry name" value="Ferrochelatase"/>
</dbReference>
<dbReference type="SUPFAM" id="SSF53800">
    <property type="entry name" value="Chelatase"/>
    <property type="match status" value="1"/>
</dbReference>
<comment type="function">
    <text evidence="7">Catalyzes the ferrous insertion into protoporphyrin IX.</text>
</comment>
<dbReference type="AlphaFoldDB" id="A0A9J6ZMK4"/>